<comment type="caution">
    <text evidence="7">The sequence shown here is derived from an EMBL/GenBank/DDBJ whole genome shotgun (WGS) entry which is preliminary data.</text>
</comment>
<dbReference type="Proteomes" id="UP001157418">
    <property type="component" value="Unassembled WGS sequence"/>
</dbReference>
<dbReference type="Gene3D" id="3.30.70.330">
    <property type="match status" value="1"/>
</dbReference>
<dbReference type="GO" id="GO:0003723">
    <property type="term" value="F:RNA binding"/>
    <property type="evidence" value="ECO:0007669"/>
    <property type="project" value="UniProtKB-UniRule"/>
</dbReference>
<feature type="domain" description="RRM" evidence="6">
    <location>
        <begin position="34"/>
        <end position="111"/>
    </location>
</feature>
<keyword evidence="1" id="KW-0507">mRNA processing</keyword>
<proteinExistence type="predicted"/>
<evidence type="ECO:0000256" key="4">
    <source>
        <dbReference type="PROSITE-ProRule" id="PRU00176"/>
    </source>
</evidence>
<dbReference type="GO" id="GO:0006397">
    <property type="term" value="P:mRNA processing"/>
    <property type="evidence" value="ECO:0007669"/>
    <property type="project" value="UniProtKB-KW"/>
</dbReference>
<feature type="region of interest" description="Disordered" evidence="5">
    <location>
        <begin position="281"/>
        <end position="343"/>
    </location>
</feature>
<gene>
    <name evidence="7" type="ORF">LVIROSA_LOCUS33875</name>
</gene>
<protein>
    <recommendedName>
        <fullName evidence="6">RRM domain-containing protein</fullName>
    </recommendedName>
</protein>
<keyword evidence="8" id="KW-1185">Reference proteome</keyword>
<evidence type="ECO:0000256" key="5">
    <source>
        <dbReference type="SAM" id="MobiDB-lite"/>
    </source>
</evidence>
<evidence type="ECO:0000256" key="2">
    <source>
        <dbReference type="ARBA" id="ARBA00022728"/>
    </source>
</evidence>
<keyword evidence="3" id="KW-0508">mRNA splicing</keyword>
<dbReference type="AlphaFoldDB" id="A0AAU9PDL0"/>
<name>A0AAU9PDL0_9ASTR</name>
<keyword evidence="2" id="KW-0747">Spliceosome</keyword>
<dbReference type="GO" id="GO:0005681">
    <property type="term" value="C:spliceosomal complex"/>
    <property type="evidence" value="ECO:0007669"/>
    <property type="project" value="UniProtKB-KW"/>
</dbReference>
<accession>A0AAU9PDL0</accession>
<evidence type="ECO:0000313" key="8">
    <source>
        <dbReference type="Proteomes" id="UP001157418"/>
    </source>
</evidence>
<dbReference type="CDD" id="cd00590">
    <property type="entry name" value="RRM_SF"/>
    <property type="match status" value="1"/>
</dbReference>
<sequence>MEIEGEWTEARRRKWKKKLSTNGDRLSWNHGGVTTMFVSNLPPEVNKKSLAKMFAKFGAVVDVYIATKKDAKKKCFAFVRFKKVGDEQRLENALQGVKYGGRILEVNIAMFERKPAGGQSERGIVRNQFHNHIPPGARSNGRMNQSYAAVVAGDHHYTRIPPPPPQLKTTPVRLSDDSPLRAWIKEFQFERIAWIKIVGLSPELWSEENVTAIDATYGNGKVMKIGISEVDIDWVPFKSHRDQLDENSISEDDGTDDEDVDDDDGISEIIIAENNNELEEGEIGTMDADRVGESNRDNRSNMADNDRSPAWATFLADNPIDRDDRRSERYRHGEHPKSDEEINAQLEVETLGSKDNINDTSHVDLEKNSYVADKINESIGPGGSSNGPLNKMVLSGCFGPFPNTMDCNDMLSCELDVNFDSTQDKRRRIERNETGTPMDSSDFTPSHPSLDLNRIPIPTLISLPEIEVYYPSSSAAEIRNTVVVVNILGFKIDVDNPVLKEALDEDGENQIMQ</sequence>
<dbReference type="GO" id="GO:0008380">
    <property type="term" value="P:RNA splicing"/>
    <property type="evidence" value="ECO:0007669"/>
    <property type="project" value="UniProtKB-KW"/>
</dbReference>
<keyword evidence="4" id="KW-0694">RNA-binding</keyword>
<feature type="compositionally biased region" description="Basic and acidic residues" evidence="5">
    <location>
        <begin position="319"/>
        <end position="340"/>
    </location>
</feature>
<evidence type="ECO:0000313" key="7">
    <source>
        <dbReference type="EMBL" id="CAH1448321.1"/>
    </source>
</evidence>
<dbReference type="Pfam" id="PF00076">
    <property type="entry name" value="RRM_1"/>
    <property type="match status" value="1"/>
</dbReference>
<dbReference type="InterPro" id="IPR000504">
    <property type="entry name" value="RRM_dom"/>
</dbReference>
<feature type="compositionally biased region" description="Basic and acidic residues" evidence="5">
    <location>
        <begin position="287"/>
        <end position="307"/>
    </location>
</feature>
<feature type="region of interest" description="Disordered" evidence="5">
    <location>
        <begin position="244"/>
        <end position="263"/>
    </location>
</feature>
<reference evidence="7 8" key="1">
    <citation type="submission" date="2022-01" db="EMBL/GenBank/DDBJ databases">
        <authorList>
            <person name="Xiong W."/>
            <person name="Schranz E."/>
        </authorList>
    </citation>
    <scope>NUCLEOTIDE SEQUENCE [LARGE SCALE GENOMIC DNA]</scope>
</reference>
<dbReference type="PROSITE" id="PS50102">
    <property type="entry name" value="RRM"/>
    <property type="match status" value="1"/>
</dbReference>
<feature type="region of interest" description="Disordered" evidence="5">
    <location>
        <begin position="430"/>
        <end position="449"/>
    </location>
</feature>
<feature type="compositionally biased region" description="Polar residues" evidence="5">
    <location>
        <begin position="434"/>
        <end position="447"/>
    </location>
</feature>
<organism evidence="7 8">
    <name type="scientific">Lactuca virosa</name>
    <dbReference type="NCBI Taxonomy" id="75947"/>
    <lineage>
        <taxon>Eukaryota</taxon>
        <taxon>Viridiplantae</taxon>
        <taxon>Streptophyta</taxon>
        <taxon>Embryophyta</taxon>
        <taxon>Tracheophyta</taxon>
        <taxon>Spermatophyta</taxon>
        <taxon>Magnoliopsida</taxon>
        <taxon>eudicotyledons</taxon>
        <taxon>Gunneridae</taxon>
        <taxon>Pentapetalae</taxon>
        <taxon>asterids</taxon>
        <taxon>campanulids</taxon>
        <taxon>Asterales</taxon>
        <taxon>Asteraceae</taxon>
        <taxon>Cichorioideae</taxon>
        <taxon>Cichorieae</taxon>
        <taxon>Lactucinae</taxon>
        <taxon>Lactuca</taxon>
    </lineage>
</organism>
<dbReference type="InterPro" id="IPR035979">
    <property type="entry name" value="RBD_domain_sf"/>
</dbReference>
<feature type="compositionally biased region" description="Acidic residues" evidence="5">
    <location>
        <begin position="248"/>
        <end position="263"/>
    </location>
</feature>
<dbReference type="EMBL" id="CAKMRJ010005634">
    <property type="protein sequence ID" value="CAH1448321.1"/>
    <property type="molecule type" value="Genomic_DNA"/>
</dbReference>
<evidence type="ECO:0000256" key="3">
    <source>
        <dbReference type="ARBA" id="ARBA00023187"/>
    </source>
</evidence>
<evidence type="ECO:0000256" key="1">
    <source>
        <dbReference type="ARBA" id="ARBA00022664"/>
    </source>
</evidence>
<dbReference type="SUPFAM" id="SSF54928">
    <property type="entry name" value="RNA-binding domain, RBD"/>
    <property type="match status" value="1"/>
</dbReference>
<dbReference type="InterPro" id="IPR012677">
    <property type="entry name" value="Nucleotide-bd_a/b_plait_sf"/>
</dbReference>
<dbReference type="InterPro" id="IPR050907">
    <property type="entry name" value="SRSF"/>
</dbReference>
<evidence type="ECO:0000259" key="6">
    <source>
        <dbReference type="PROSITE" id="PS50102"/>
    </source>
</evidence>
<dbReference type="SMART" id="SM00360">
    <property type="entry name" value="RRM"/>
    <property type="match status" value="1"/>
</dbReference>
<dbReference type="PANTHER" id="PTHR23147">
    <property type="entry name" value="SERINE/ARGININE RICH SPLICING FACTOR"/>
    <property type="match status" value="1"/>
</dbReference>